<dbReference type="HOGENOM" id="CLU_3245197_0_0_2"/>
<reference evidence="2" key="1">
    <citation type="submission" date="2012-03" db="EMBL/GenBank/DDBJ databases">
        <title>Fervidicoccus fontis complete genome analysis confirms its distinct phylogenetic position and predicts its environmental function.</title>
        <authorList>
            <person name="Lebedinsky A.V."/>
            <person name="Mardanov A.V."/>
            <person name="Gumerov V.M."/>
            <person name="Beletsky A.V."/>
            <person name="Kublanov I.V."/>
            <person name="Perevalova A.A."/>
            <person name="Bonch-Osmolovskaya E.A."/>
            <person name="Ravin N.V."/>
            <person name="Skryabin K.G."/>
        </authorList>
    </citation>
    <scope>NUCLEOTIDE SEQUENCE [LARGE SCALE GENOMIC DNA]</scope>
    <source>
        <strain evidence="2">DSM 19380 / VKM B-2539 / Kam940</strain>
    </source>
</reference>
<accession>H9ZZY6</accession>
<organism evidence="1 2">
    <name type="scientific">Fervidicoccus fontis (strain DSM 19380 / JCM 18336 / VKM B-2539 / Kam940)</name>
    <dbReference type="NCBI Taxonomy" id="1163730"/>
    <lineage>
        <taxon>Archaea</taxon>
        <taxon>Thermoproteota</taxon>
        <taxon>Thermoprotei</taxon>
        <taxon>Fervidicoccales</taxon>
        <taxon>Fervidicoccaceae</taxon>
        <taxon>Fervidicoccus</taxon>
    </lineage>
</organism>
<dbReference type="InParanoid" id="H9ZZY6"/>
<dbReference type="STRING" id="1163730.FFONT_0303"/>
<dbReference type="Proteomes" id="UP000007391">
    <property type="component" value="Chromosome"/>
</dbReference>
<dbReference type="AlphaFoldDB" id="H9ZZY6"/>
<sequence length="42" mass="4781">MQQYPKASEGSIDFIAKHPKKFYNLLIAALWKSSLTLIEVCP</sequence>
<proteinExistence type="predicted"/>
<dbReference type="KEGG" id="ffo:FFONT_0303"/>
<dbReference type="EMBL" id="CP003423">
    <property type="protein sequence ID" value="AFH42293.1"/>
    <property type="molecule type" value="Genomic_DNA"/>
</dbReference>
<dbReference type="GeneID" id="80263396"/>
<protein>
    <submittedName>
        <fullName evidence="1">Uncharacterized protein</fullName>
    </submittedName>
</protein>
<keyword evidence="2" id="KW-1185">Reference proteome</keyword>
<gene>
    <name evidence="1" type="ordered locus">FFONT_0303</name>
</gene>
<dbReference type="RefSeq" id="WP_014557442.1">
    <property type="nucleotide sequence ID" value="NC_017461.1"/>
</dbReference>
<evidence type="ECO:0000313" key="2">
    <source>
        <dbReference type="Proteomes" id="UP000007391"/>
    </source>
</evidence>
<reference evidence="1 2" key="2">
    <citation type="journal article" date="2014" name="Extremophiles">
        <title>Analysis of the complete genome of Fervidococcus fontis confirms the distinct phylogenetic position of the order Fervidicoccales and suggests its environmental function.</title>
        <authorList>
            <person name="Lebedinsky A.V."/>
            <person name="Mardanov A.V."/>
            <person name="Kublanov I.V."/>
            <person name="Gumerov V.M."/>
            <person name="Beletsky A.V."/>
            <person name="Perevalova A.A."/>
            <person name="Bidzhieva S.Kh."/>
            <person name="Bonch-Osmolovskaya E.A."/>
            <person name="Skryabin K.G."/>
            <person name="Ravin N.V."/>
        </authorList>
    </citation>
    <scope>NUCLEOTIDE SEQUENCE [LARGE SCALE GENOMIC DNA]</scope>
    <source>
        <strain evidence="2">DSM 19380 / VKM B-2539 / Kam940</strain>
    </source>
</reference>
<name>H9ZZY6_FERFK</name>
<evidence type="ECO:0000313" key="1">
    <source>
        <dbReference type="EMBL" id="AFH42293.1"/>
    </source>
</evidence>